<feature type="transmembrane region" description="Helical" evidence="3">
    <location>
        <begin position="201"/>
        <end position="222"/>
    </location>
</feature>
<proteinExistence type="predicted"/>
<protein>
    <submittedName>
        <fullName evidence="4">Uncharacterized protein</fullName>
    </submittedName>
</protein>
<dbReference type="Proteomes" id="UP000095085">
    <property type="component" value="Unassembled WGS sequence"/>
</dbReference>
<keyword evidence="3" id="KW-0812">Transmembrane</keyword>
<feature type="compositionally biased region" description="Low complexity" evidence="2">
    <location>
        <begin position="57"/>
        <end position="69"/>
    </location>
</feature>
<dbReference type="RefSeq" id="XP_020079433.1">
    <property type="nucleotide sequence ID" value="XM_020223198.1"/>
</dbReference>
<keyword evidence="3" id="KW-1133">Transmembrane helix</keyword>
<feature type="transmembrane region" description="Helical" evidence="3">
    <location>
        <begin position="125"/>
        <end position="144"/>
    </location>
</feature>
<feature type="transmembrane region" description="Helical" evidence="3">
    <location>
        <begin position="652"/>
        <end position="675"/>
    </location>
</feature>
<evidence type="ECO:0000256" key="3">
    <source>
        <dbReference type="SAM" id="Phobius"/>
    </source>
</evidence>
<keyword evidence="1" id="KW-0175">Coiled coil</keyword>
<evidence type="ECO:0000313" key="4">
    <source>
        <dbReference type="EMBL" id="ODV70366.1"/>
    </source>
</evidence>
<keyword evidence="5" id="KW-1185">Reference proteome</keyword>
<organism evidence="4 5">
    <name type="scientific">Hyphopichia burtonii NRRL Y-1933</name>
    <dbReference type="NCBI Taxonomy" id="984485"/>
    <lineage>
        <taxon>Eukaryota</taxon>
        <taxon>Fungi</taxon>
        <taxon>Dikarya</taxon>
        <taxon>Ascomycota</taxon>
        <taxon>Saccharomycotina</taxon>
        <taxon>Pichiomycetes</taxon>
        <taxon>Debaryomycetaceae</taxon>
        <taxon>Hyphopichia</taxon>
    </lineage>
</organism>
<evidence type="ECO:0000256" key="1">
    <source>
        <dbReference type="SAM" id="Coils"/>
    </source>
</evidence>
<accession>A0A1E4RSX3</accession>
<dbReference type="AlphaFoldDB" id="A0A1E4RSX3"/>
<gene>
    <name evidence="4" type="ORF">HYPBUDRAFT_237204</name>
</gene>
<sequence length="771" mass="89225">MIPTGKNFYAHNATSEGRAPMRNSNAASHIPPAAEEPPRQRQRRGLSVAPKSKQDSSSENNSSETSPSFTSVQLPEVAFETFGFWNVQNNPNDTLIRGFTLAVVVLPSILAILTPIFFPELSEEVDIASFFTDILMIMAIGYFVKFASEWPWFWLKQIRETKSFHLKNINGAYECKFKLNEGVEEEFLIKETHMVLKLQKYQLIAMFSCIGGIILGSLLMVLSRSLIITSKLRKDIVFSNFNICVFSLWGAFRSFLAVYEILQEQSLAENDLTTSITEENMHLLLGNKPNKEKTPMDLAKLKMKRLSKLFGNSKIIELEKITDMIQFQNIVELIDSKVDQYYSFLKTVASTQESQYKSLSEEITKLNIEIKNLVEKSDASTMKLERQNHQPQTFKPFPFSLSLYHKKIESKNNSASFQASSSPHKEHDIEEFQLNPMPLSMSTIFEEPEETKHKFIPNQDGSGINEGSNDPFSRNPDKNRGYFSLHGLPFTSAIQDLITRKVVNANFLPNHQNHFLQHLDGYEGEQLHDLGSLNDTYDHEQGKYGRKNKASYRNYFFNTIDELIEKLSHISLKETVMNPFSMIQIYYTDIMPLVKSFFADCYLTTINHIDQIKSIIWKMVNIHIFQKTEQMKQFGSYVYEKYIQSTKKIFEFYLLVFTAIPFNIIRIIISINLFFPKILIRTFIIYPMMVIISLQTSENDKTFEENHNFSEMKKFHLAPHPNSRFRPHHAQPFEARKIILRLLARYYDLDLDYSHPYNNSTNSPVDLSNQT</sequence>
<dbReference type="OrthoDB" id="4026658at2759"/>
<feature type="transmembrane region" description="Helical" evidence="3">
    <location>
        <begin position="95"/>
        <end position="118"/>
    </location>
</feature>
<dbReference type="GeneID" id="30997747"/>
<reference evidence="5" key="1">
    <citation type="submission" date="2016-05" db="EMBL/GenBank/DDBJ databases">
        <title>Comparative genomics of biotechnologically important yeasts.</title>
        <authorList>
            <consortium name="DOE Joint Genome Institute"/>
            <person name="Riley R."/>
            <person name="Haridas S."/>
            <person name="Wolfe K.H."/>
            <person name="Lopes M.R."/>
            <person name="Hittinger C.T."/>
            <person name="Goker M."/>
            <person name="Salamov A."/>
            <person name="Wisecaver J."/>
            <person name="Long T.M."/>
            <person name="Aerts A.L."/>
            <person name="Barry K."/>
            <person name="Choi C."/>
            <person name="Clum A."/>
            <person name="Coughlan A.Y."/>
            <person name="Deshpande S."/>
            <person name="Douglass A.P."/>
            <person name="Hanson S.J."/>
            <person name="Klenk H.-P."/>
            <person name="Labutti K."/>
            <person name="Lapidus A."/>
            <person name="Lindquist E."/>
            <person name="Lipzen A."/>
            <person name="Meier-Kolthoff J.P."/>
            <person name="Ohm R.A."/>
            <person name="Otillar R.P."/>
            <person name="Pangilinan J."/>
            <person name="Peng Y."/>
            <person name="Rokas A."/>
            <person name="Rosa C.A."/>
            <person name="Scheuner C."/>
            <person name="Sibirny A.A."/>
            <person name="Slot J.C."/>
            <person name="Stielow J.B."/>
            <person name="Sun H."/>
            <person name="Kurtzman C.P."/>
            <person name="Blackwell M."/>
            <person name="Grigoriev I.V."/>
            <person name="Jeffries T.W."/>
        </authorList>
    </citation>
    <scope>NUCLEOTIDE SEQUENCE [LARGE SCALE GENOMIC DNA]</scope>
    <source>
        <strain evidence="5">NRRL Y-1933</strain>
    </source>
</reference>
<evidence type="ECO:0000313" key="5">
    <source>
        <dbReference type="Proteomes" id="UP000095085"/>
    </source>
</evidence>
<feature type="region of interest" description="Disordered" evidence="2">
    <location>
        <begin position="1"/>
        <end position="69"/>
    </location>
</feature>
<feature type="coiled-coil region" evidence="1">
    <location>
        <begin position="349"/>
        <end position="376"/>
    </location>
</feature>
<dbReference type="EMBL" id="KV454538">
    <property type="protein sequence ID" value="ODV70366.1"/>
    <property type="molecule type" value="Genomic_DNA"/>
</dbReference>
<keyword evidence="3" id="KW-0472">Membrane</keyword>
<evidence type="ECO:0000256" key="2">
    <source>
        <dbReference type="SAM" id="MobiDB-lite"/>
    </source>
</evidence>
<name>A0A1E4RSX3_9ASCO</name>